<evidence type="ECO:0008006" key="3">
    <source>
        <dbReference type="Google" id="ProtNLM"/>
    </source>
</evidence>
<evidence type="ECO:0000313" key="2">
    <source>
        <dbReference type="EMBL" id="XDS44616.1"/>
    </source>
</evidence>
<accession>A0AB39U6A1</accession>
<feature type="region of interest" description="Disordered" evidence="1">
    <location>
        <begin position="92"/>
        <end position="113"/>
    </location>
</feature>
<feature type="compositionally biased region" description="Polar residues" evidence="1">
    <location>
        <begin position="102"/>
        <end position="113"/>
    </location>
</feature>
<dbReference type="KEGG" id="baqk:QN215_00270"/>
<sequence>MNEQRDLLPPGAQVWIRGTLLREPKHVRFSDGNEVTYLLVTCDIGGNQLISVPCNARGTVSRYCQSHQYSRGDLLWIRGFVREKQDNAGHSSAVVNVEAMTGDTSETWQESEL</sequence>
<evidence type="ECO:0000256" key="1">
    <source>
        <dbReference type="SAM" id="MobiDB-lite"/>
    </source>
</evidence>
<protein>
    <recommendedName>
        <fullName evidence="3">Single-stranded DNA-binding protein</fullName>
    </recommendedName>
</protein>
<proteinExistence type="predicted"/>
<gene>
    <name evidence="2" type="ORF">QN215_00270</name>
</gene>
<dbReference type="AlphaFoldDB" id="A0AB39U6A1"/>
<dbReference type="EMBL" id="CP129674">
    <property type="protein sequence ID" value="XDS44616.1"/>
    <property type="molecule type" value="Genomic_DNA"/>
</dbReference>
<organism evidence="2">
    <name type="scientific">Bifidobacterium aquikefiricola</name>
    <dbReference type="NCBI Taxonomy" id="3059038"/>
    <lineage>
        <taxon>Bacteria</taxon>
        <taxon>Bacillati</taxon>
        <taxon>Actinomycetota</taxon>
        <taxon>Actinomycetes</taxon>
        <taxon>Bifidobacteriales</taxon>
        <taxon>Bifidobacteriaceae</taxon>
        <taxon>Bifidobacterium</taxon>
    </lineage>
</organism>
<name>A0AB39U6A1_9BIFI</name>
<reference evidence="2" key="1">
    <citation type="submission" date="2023-07" db="EMBL/GenBank/DDBJ databases">
        <title>Bifidobacterium aquikefiriaerophilum sp. nov. and Bifidobacterium eccum sp. nov., isolated from water kefir.</title>
        <authorList>
            <person name="Breselge S."/>
            <person name="Bellassi P."/>
            <person name="Barcenilla C."/>
            <person name="Alvarez-Ordonez A."/>
            <person name="Morelli L."/>
            <person name="Cotter P.D."/>
        </authorList>
    </citation>
    <scope>NUCLEOTIDE SEQUENCE</scope>
    <source>
        <strain evidence="2">WK041_4_12</strain>
    </source>
</reference>
<dbReference type="RefSeq" id="WP_369344193.1">
    <property type="nucleotide sequence ID" value="NZ_CP129674.1"/>
</dbReference>